<reference evidence="4" key="2">
    <citation type="journal article" date="2024" name="Environ. Microbiol.">
        <title>Genome analysis and description of Tunturibacter gen. nov. expands the diversity of Terriglobia in tundra soils.</title>
        <authorList>
            <person name="Messyasz A."/>
            <person name="Mannisto M.K."/>
            <person name="Kerkhof L.J."/>
            <person name="Haggblom M.M."/>
        </authorList>
    </citation>
    <scope>NUCLEOTIDE SEQUENCE</scope>
    <source>
        <strain evidence="4">X5P6</strain>
    </source>
</reference>
<dbReference type="EMBL" id="CP132942">
    <property type="protein sequence ID" value="XCB31695.1"/>
    <property type="molecule type" value="Genomic_DNA"/>
</dbReference>
<dbReference type="PANTHER" id="PTHR38593">
    <property type="entry name" value="BLR2558 PROTEIN"/>
    <property type="match status" value="1"/>
</dbReference>
<accession>A0AAU7ZLK1</accession>
<protein>
    <submittedName>
        <fullName evidence="4">DUF4142 domain-containing protein</fullName>
    </submittedName>
</protein>
<feature type="chain" id="PRO_5043425832" evidence="2">
    <location>
        <begin position="29"/>
        <end position="226"/>
    </location>
</feature>
<dbReference type="Gene3D" id="1.20.1260.10">
    <property type="match status" value="1"/>
</dbReference>
<gene>
    <name evidence="4" type="ORF">RBB77_14700</name>
</gene>
<dbReference type="Pfam" id="PF13628">
    <property type="entry name" value="DUF4142"/>
    <property type="match status" value="1"/>
</dbReference>
<evidence type="ECO:0000313" key="4">
    <source>
        <dbReference type="EMBL" id="XCB31695.1"/>
    </source>
</evidence>
<evidence type="ECO:0000259" key="3">
    <source>
        <dbReference type="Pfam" id="PF13628"/>
    </source>
</evidence>
<keyword evidence="2" id="KW-0732">Signal</keyword>
<proteinExistence type="predicted"/>
<feature type="domain" description="DUF4142" evidence="3">
    <location>
        <begin position="70"/>
        <end position="205"/>
    </location>
</feature>
<name>A0AAU7ZLK1_9BACT</name>
<dbReference type="KEGG" id="tpsc:RBB77_14700"/>
<evidence type="ECO:0000256" key="2">
    <source>
        <dbReference type="SAM" id="SignalP"/>
    </source>
</evidence>
<feature type="compositionally biased region" description="Polar residues" evidence="1">
    <location>
        <begin position="36"/>
        <end position="59"/>
    </location>
</feature>
<dbReference type="InterPro" id="IPR012347">
    <property type="entry name" value="Ferritin-like"/>
</dbReference>
<dbReference type="AlphaFoldDB" id="A0AAU7ZLK1"/>
<dbReference type="PANTHER" id="PTHR38593:SF1">
    <property type="entry name" value="BLR2558 PROTEIN"/>
    <property type="match status" value="1"/>
</dbReference>
<feature type="region of interest" description="Disordered" evidence="1">
    <location>
        <begin position="36"/>
        <end position="66"/>
    </location>
</feature>
<dbReference type="InterPro" id="IPR025419">
    <property type="entry name" value="DUF4142"/>
</dbReference>
<evidence type="ECO:0000256" key="1">
    <source>
        <dbReference type="SAM" id="MobiDB-lite"/>
    </source>
</evidence>
<feature type="signal peptide" evidence="2">
    <location>
        <begin position="1"/>
        <end position="28"/>
    </location>
</feature>
<dbReference type="RefSeq" id="WP_353062541.1">
    <property type="nucleotide sequence ID" value="NZ_CP132942.1"/>
</dbReference>
<organism evidence="4">
    <name type="scientific">Tunturiibacter psychrotolerans</name>
    <dbReference type="NCBI Taxonomy" id="3069686"/>
    <lineage>
        <taxon>Bacteria</taxon>
        <taxon>Pseudomonadati</taxon>
        <taxon>Acidobacteriota</taxon>
        <taxon>Terriglobia</taxon>
        <taxon>Terriglobales</taxon>
        <taxon>Acidobacteriaceae</taxon>
        <taxon>Tunturiibacter</taxon>
    </lineage>
</organism>
<sequence>MKLNSAYPLISQTLVLSAALCAPTILSAQSDLMAQGASQTQPNQPQQVPASSTSLQDSAPNAGDVGQTMKDKIFLRKAAQGGMAEVKLGQLAAQKASGDDVKAFGQKMVDDHTKLNNEMAPIADSMGVRLPKDLNKEDQAEYDKLNALSGNNFDMEYLAFMVKDHHKDLREFRQEAASTTDPTLQLAVANATKVIHEHTMMVDRLAREKGVSVPQHGGVPTPAPTL</sequence>
<reference evidence="4" key="1">
    <citation type="submission" date="2023-08" db="EMBL/GenBank/DDBJ databases">
        <authorList>
            <person name="Messyasz A."/>
            <person name="Mannisto M.K."/>
            <person name="Kerkhof L.J."/>
            <person name="Haggblom M."/>
        </authorList>
    </citation>
    <scope>NUCLEOTIDE SEQUENCE</scope>
    <source>
        <strain evidence="4">X5P6</strain>
    </source>
</reference>